<keyword evidence="4" id="KW-0479">Metal-binding</keyword>
<evidence type="ECO:0000256" key="2">
    <source>
        <dbReference type="ARBA" id="ARBA00004123"/>
    </source>
</evidence>
<keyword evidence="5" id="KW-0847">Vitamin C</keyword>
<dbReference type="VEuPathDB" id="FungiDB:G647_08096"/>
<keyword evidence="6" id="KW-0223">Dioxygenase</keyword>
<dbReference type="InterPro" id="IPR039558">
    <property type="entry name" value="TPA1/OFD1_N"/>
</dbReference>
<dbReference type="InterPro" id="IPR006620">
    <property type="entry name" value="Pro_4_hyd_alph"/>
</dbReference>
<dbReference type="InterPro" id="IPR019601">
    <property type="entry name" value="Oxoglutarate/Fe-dep_Oase_C"/>
</dbReference>
<reference evidence="15 16" key="1">
    <citation type="submission" date="2013-03" db="EMBL/GenBank/DDBJ databases">
        <title>The Genome Sequence of Cladophialophora carrionii CBS 160.54.</title>
        <authorList>
            <consortium name="The Broad Institute Genomics Platform"/>
            <person name="Cuomo C."/>
            <person name="de Hoog S."/>
            <person name="Gorbushina A."/>
            <person name="Walker B."/>
            <person name="Young S.K."/>
            <person name="Zeng Q."/>
            <person name="Gargeya S."/>
            <person name="Fitzgerald M."/>
            <person name="Haas B."/>
            <person name="Abouelleil A."/>
            <person name="Allen A.W."/>
            <person name="Alvarado L."/>
            <person name="Arachchi H.M."/>
            <person name="Berlin A.M."/>
            <person name="Chapman S.B."/>
            <person name="Gainer-Dewar J."/>
            <person name="Goldberg J."/>
            <person name="Griggs A."/>
            <person name="Gujja S."/>
            <person name="Hansen M."/>
            <person name="Howarth C."/>
            <person name="Imamovic A."/>
            <person name="Ireland A."/>
            <person name="Larimer J."/>
            <person name="McCowan C."/>
            <person name="Murphy C."/>
            <person name="Pearson M."/>
            <person name="Poon T.W."/>
            <person name="Priest M."/>
            <person name="Roberts A."/>
            <person name="Saif S."/>
            <person name="Shea T."/>
            <person name="Sisk P."/>
            <person name="Sykes S."/>
            <person name="Wortman J."/>
            <person name="Nusbaum C."/>
            <person name="Birren B."/>
        </authorList>
    </citation>
    <scope>NUCLEOTIDE SEQUENCE [LARGE SCALE GENOMIC DNA]</scope>
    <source>
        <strain evidence="15 16">CBS 160.54</strain>
    </source>
</reference>
<evidence type="ECO:0000256" key="12">
    <source>
        <dbReference type="ARBA" id="ARBA00081607"/>
    </source>
</evidence>
<evidence type="ECO:0000256" key="4">
    <source>
        <dbReference type="ARBA" id="ARBA00022723"/>
    </source>
</evidence>
<dbReference type="PANTHER" id="PTHR12117:SF0">
    <property type="entry name" value="PROLYL 3-HYDROXYLASE OGFOD1"/>
    <property type="match status" value="1"/>
</dbReference>
<feature type="region of interest" description="Disordered" evidence="13">
    <location>
        <begin position="504"/>
        <end position="554"/>
    </location>
</feature>
<dbReference type="GO" id="GO:0009896">
    <property type="term" value="P:positive regulation of catabolic process"/>
    <property type="evidence" value="ECO:0007669"/>
    <property type="project" value="UniProtKB-ARBA"/>
</dbReference>
<dbReference type="GO" id="GO:0005506">
    <property type="term" value="F:iron ion binding"/>
    <property type="evidence" value="ECO:0007669"/>
    <property type="project" value="InterPro"/>
</dbReference>
<dbReference type="GO" id="GO:0005634">
    <property type="term" value="C:nucleus"/>
    <property type="evidence" value="ECO:0007669"/>
    <property type="project" value="UniProtKB-SubCell"/>
</dbReference>
<dbReference type="Proteomes" id="UP000030678">
    <property type="component" value="Unassembled WGS sequence"/>
</dbReference>
<dbReference type="HOGENOM" id="CLU_017005_0_0_1"/>
<evidence type="ECO:0000256" key="7">
    <source>
        <dbReference type="ARBA" id="ARBA00023002"/>
    </source>
</evidence>
<keyword evidence="8" id="KW-0408">Iron</keyword>
<gene>
    <name evidence="15" type="ORF">G647_08096</name>
</gene>
<dbReference type="GO" id="GO:0031418">
    <property type="term" value="F:L-ascorbic acid binding"/>
    <property type="evidence" value="ECO:0007669"/>
    <property type="project" value="UniProtKB-KW"/>
</dbReference>
<dbReference type="FunFam" id="2.60.120.620:FF:000014">
    <property type="entry name" value="Prolyl 3,4-dihydroxylase TPA1"/>
    <property type="match status" value="1"/>
</dbReference>
<proteinExistence type="inferred from homology"/>
<dbReference type="PANTHER" id="PTHR12117">
    <property type="entry name" value="HISTONE ACETYLTRANSFERASE COMPLEX"/>
    <property type="match status" value="1"/>
</dbReference>
<comment type="subcellular location">
    <subcellularLocation>
        <location evidence="2">Nucleus</location>
    </subcellularLocation>
</comment>
<evidence type="ECO:0000256" key="5">
    <source>
        <dbReference type="ARBA" id="ARBA00022896"/>
    </source>
</evidence>
<feature type="domain" description="Fe2OG dioxygenase" evidence="14">
    <location>
        <begin position="136"/>
        <end position="262"/>
    </location>
</feature>
<evidence type="ECO:0000256" key="6">
    <source>
        <dbReference type="ARBA" id="ARBA00022964"/>
    </source>
</evidence>
<dbReference type="Gene3D" id="3.60.130.20">
    <property type="entry name" value="Oxoglutarate/iron-dependent oxygenase, C-terminal degradation domain"/>
    <property type="match status" value="1"/>
</dbReference>
<evidence type="ECO:0000256" key="9">
    <source>
        <dbReference type="ARBA" id="ARBA00023242"/>
    </source>
</evidence>
<dbReference type="PROSITE" id="PS51471">
    <property type="entry name" value="FE2OG_OXY"/>
    <property type="match status" value="1"/>
</dbReference>
<dbReference type="Pfam" id="PF13661">
    <property type="entry name" value="2OG-FeII_Oxy_4"/>
    <property type="match status" value="1"/>
</dbReference>
<organism evidence="15 16">
    <name type="scientific">Cladophialophora carrionii CBS 160.54</name>
    <dbReference type="NCBI Taxonomy" id="1279043"/>
    <lineage>
        <taxon>Eukaryota</taxon>
        <taxon>Fungi</taxon>
        <taxon>Dikarya</taxon>
        <taxon>Ascomycota</taxon>
        <taxon>Pezizomycotina</taxon>
        <taxon>Eurotiomycetes</taxon>
        <taxon>Chaetothyriomycetidae</taxon>
        <taxon>Chaetothyriales</taxon>
        <taxon>Herpotrichiellaceae</taxon>
        <taxon>Cladophialophora</taxon>
    </lineage>
</organism>
<evidence type="ECO:0000313" key="15">
    <source>
        <dbReference type="EMBL" id="ETI20062.1"/>
    </source>
</evidence>
<feature type="compositionally biased region" description="Acidic residues" evidence="13">
    <location>
        <begin position="653"/>
        <end position="704"/>
    </location>
</feature>
<dbReference type="GeneID" id="19986589"/>
<evidence type="ECO:0000256" key="10">
    <source>
        <dbReference type="ARBA" id="ARBA00047444"/>
    </source>
</evidence>
<keyword evidence="7" id="KW-0560">Oxidoreductase</keyword>
<comment type="cofactor">
    <cofactor evidence="1">
        <name>L-ascorbate</name>
        <dbReference type="ChEBI" id="CHEBI:38290"/>
    </cofactor>
</comment>
<dbReference type="GO" id="GO:0005737">
    <property type="term" value="C:cytoplasm"/>
    <property type="evidence" value="ECO:0007669"/>
    <property type="project" value="TreeGrafter"/>
</dbReference>
<feature type="region of interest" description="Disordered" evidence="13">
    <location>
        <begin position="574"/>
        <end position="596"/>
    </location>
</feature>
<dbReference type="Pfam" id="PF10637">
    <property type="entry name" value="Ofd1_CTDD"/>
    <property type="match status" value="1"/>
</dbReference>
<accession>V9D244</accession>
<dbReference type="GO" id="GO:0031543">
    <property type="term" value="F:peptidyl-proline dioxygenase activity"/>
    <property type="evidence" value="ECO:0007669"/>
    <property type="project" value="UniProtKB-ARBA"/>
</dbReference>
<keyword evidence="9" id="KW-0539">Nucleus</keyword>
<feature type="region of interest" description="Disordered" evidence="13">
    <location>
        <begin position="1"/>
        <end position="24"/>
    </location>
</feature>
<dbReference type="InterPro" id="IPR051842">
    <property type="entry name" value="uS12_prolyl_hydroxylase"/>
</dbReference>
<dbReference type="InterPro" id="IPR005123">
    <property type="entry name" value="Oxoglu/Fe-dep_dioxygenase_dom"/>
</dbReference>
<evidence type="ECO:0000256" key="8">
    <source>
        <dbReference type="ARBA" id="ARBA00023004"/>
    </source>
</evidence>
<dbReference type="OrthoDB" id="430522at2759"/>
<dbReference type="EMBL" id="KB822708">
    <property type="protein sequence ID" value="ETI20062.1"/>
    <property type="molecule type" value="Genomic_DNA"/>
</dbReference>
<dbReference type="Gene3D" id="2.60.120.620">
    <property type="entry name" value="q2cbj1_9rhob like domain"/>
    <property type="match status" value="1"/>
</dbReference>
<dbReference type="GO" id="GO:0006449">
    <property type="term" value="P:regulation of translational termination"/>
    <property type="evidence" value="ECO:0007669"/>
    <property type="project" value="TreeGrafter"/>
</dbReference>
<dbReference type="RefSeq" id="XP_008730630.1">
    <property type="nucleotide sequence ID" value="XM_008732408.1"/>
</dbReference>
<name>V9D244_9EURO</name>
<dbReference type="InterPro" id="IPR043044">
    <property type="entry name" value="TPA1/Ofd1_C"/>
</dbReference>
<dbReference type="GO" id="GO:0010604">
    <property type="term" value="P:positive regulation of macromolecule metabolic process"/>
    <property type="evidence" value="ECO:0007669"/>
    <property type="project" value="UniProtKB-ARBA"/>
</dbReference>
<protein>
    <recommendedName>
        <fullName evidence="12">uS12 prolyl 3,4-dihydroxylase</fullName>
    </recommendedName>
</protein>
<dbReference type="AlphaFoldDB" id="V9D244"/>
<feature type="region of interest" description="Disordered" evidence="13">
    <location>
        <begin position="651"/>
        <end position="704"/>
    </location>
</feature>
<dbReference type="SMART" id="SM00702">
    <property type="entry name" value="P4Hc"/>
    <property type="match status" value="1"/>
</dbReference>
<sequence length="704" mass="79463">MKRKAPPSEQPPAKKRIVSDSHGNIQSAFRSDLFDEETTESFRKGYQQAKPYPHAVVRSLIEDSLLRSVRQEITTHIHFTLKETDIYRIHQSGDLANLSHLDAESLKHLPSLVRLRDALYSAEFREWVATVTGAGKVSGMKTDMAVNVYTPGSYLLCHDDVIGSRRVSYILYLTDPEHPWQPEWGGGLRLYPTDTKKNRQGEDIQVPRADHSLNIPPSFGQLSFFAVRPGESYHDVEEVYHGPNLEADGGRIRMAISGWFHIPQEGEDGFEEGMEQTQAQKSSLAQLKSASSEFDVPQLVFRHFDEPRMVMDSQAARREIDPGDDLDTDDNILTEQDLTFLLHYMTPHYLTPDMIEEFSSSFADMSVLQLDHFFNPTFAANLKEYISNIENDEDDVRAPSARAYHPSTWKVARPPHKHRYAYLQTDEALHRDKCPISRILADLIHSHAFKKWLALVTGLKTKSLIRQSAIARRFRRGKDYALAHPYQGDAPKLEFTISLTPTEGWERQGIADEEADASKQKNEKKELNGDSDHSNGHNDKTQVKAMEVDSLRDSDPAEIEFGGEEIYMVGDDDEDEQLASPNSKVLPSVGKKPSHDPAVYKAGDDEDDGILFTNAAGWNRFSIVLRDKGTLRFVKYVSQAAKGDRWDLKGEVEVDEAGWDGADDDECEGEEGGETGEDEAEDEIDANDVDDDEDEEDEEDDTAM</sequence>
<evidence type="ECO:0000256" key="13">
    <source>
        <dbReference type="SAM" id="MobiDB-lite"/>
    </source>
</evidence>
<evidence type="ECO:0000256" key="11">
    <source>
        <dbReference type="ARBA" id="ARBA00051966"/>
    </source>
</evidence>
<comment type="catalytic activity">
    <reaction evidence="10">
        <text>[ribosomal protein uS12]-L-proline + 2-oxoglutarate + O2 = [ribosomal protein uS12]-(3S)-3-hydroxy-L-proline + succinate + CO2</text>
        <dbReference type="Rhea" id="RHEA:54156"/>
        <dbReference type="Rhea" id="RHEA-COMP:13816"/>
        <dbReference type="Rhea" id="RHEA-COMP:13818"/>
        <dbReference type="ChEBI" id="CHEBI:15379"/>
        <dbReference type="ChEBI" id="CHEBI:16526"/>
        <dbReference type="ChEBI" id="CHEBI:16810"/>
        <dbReference type="ChEBI" id="CHEBI:30031"/>
        <dbReference type="ChEBI" id="CHEBI:50342"/>
        <dbReference type="ChEBI" id="CHEBI:85428"/>
    </reaction>
</comment>
<evidence type="ECO:0000256" key="3">
    <source>
        <dbReference type="ARBA" id="ARBA00007443"/>
    </source>
</evidence>
<comment type="similarity">
    <text evidence="3">Belongs to the TPA1 family.</text>
</comment>
<evidence type="ECO:0000256" key="1">
    <source>
        <dbReference type="ARBA" id="ARBA00001961"/>
    </source>
</evidence>
<evidence type="ECO:0000259" key="14">
    <source>
        <dbReference type="PROSITE" id="PS51471"/>
    </source>
</evidence>
<evidence type="ECO:0000313" key="16">
    <source>
        <dbReference type="Proteomes" id="UP000030678"/>
    </source>
</evidence>
<comment type="catalytic activity">
    <reaction evidence="11">
        <text>[ribosomal protein uS12]-(3S)-3-hydroxy-L-proline + 2-oxoglutarate + O2 = [ribosomal protein uS12]-(3S)-3,4-dihydroxy-L-proline + succinate + CO2</text>
        <dbReference type="Rhea" id="RHEA:54160"/>
        <dbReference type="Rhea" id="RHEA-COMP:13817"/>
        <dbReference type="Rhea" id="RHEA-COMP:13818"/>
        <dbReference type="ChEBI" id="CHEBI:15379"/>
        <dbReference type="ChEBI" id="CHEBI:16526"/>
        <dbReference type="ChEBI" id="CHEBI:16810"/>
        <dbReference type="ChEBI" id="CHEBI:30031"/>
        <dbReference type="ChEBI" id="CHEBI:85428"/>
        <dbReference type="ChEBI" id="CHEBI:138052"/>
    </reaction>
</comment>